<name>A0A932HWY1_UNCTE</name>
<evidence type="ECO:0000313" key="4">
    <source>
        <dbReference type="Proteomes" id="UP000782312"/>
    </source>
</evidence>
<evidence type="ECO:0000256" key="1">
    <source>
        <dbReference type="SAM" id="Coils"/>
    </source>
</evidence>
<sequence>MKKLSRRESIFVAAGLALAVLIGMEEWVFRPLWQRRQELIASRERHEGQLRSLEGLLARYRRHDADLKTVEKRLIRQGDDFSLFYFLEETAGMTGIREKLVAMNPSESAGTPDYQRIEMLIRFEDLTMAQAVEYLRRLADAPRLLRVSRLSLERSTRQPGRVALGASVSAFSSKRTQEKPRGPEGAAR</sequence>
<dbReference type="AlphaFoldDB" id="A0A932HWY1"/>
<dbReference type="Proteomes" id="UP000782312">
    <property type="component" value="Unassembled WGS sequence"/>
</dbReference>
<organism evidence="3 4">
    <name type="scientific">Tectimicrobiota bacterium</name>
    <dbReference type="NCBI Taxonomy" id="2528274"/>
    <lineage>
        <taxon>Bacteria</taxon>
        <taxon>Pseudomonadati</taxon>
        <taxon>Nitrospinota/Tectimicrobiota group</taxon>
        <taxon>Candidatus Tectimicrobiota</taxon>
    </lineage>
</organism>
<reference evidence="3" key="1">
    <citation type="submission" date="2020-07" db="EMBL/GenBank/DDBJ databases">
        <title>Huge and variable diversity of episymbiotic CPR bacteria and DPANN archaea in groundwater ecosystems.</title>
        <authorList>
            <person name="He C.Y."/>
            <person name="Keren R."/>
            <person name="Whittaker M."/>
            <person name="Farag I.F."/>
            <person name="Doudna J."/>
            <person name="Cate J.H.D."/>
            <person name="Banfield J.F."/>
        </authorList>
    </citation>
    <scope>NUCLEOTIDE SEQUENCE</scope>
    <source>
        <strain evidence="3">NC_groundwater_763_Ag_S-0.2um_68_21</strain>
    </source>
</reference>
<feature type="compositionally biased region" description="Basic and acidic residues" evidence="2">
    <location>
        <begin position="175"/>
        <end position="188"/>
    </location>
</feature>
<keyword evidence="1" id="KW-0175">Coiled coil</keyword>
<gene>
    <name evidence="3" type="ORF">HYZ11_04040</name>
</gene>
<evidence type="ECO:0008006" key="5">
    <source>
        <dbReference type="Google" id="ProtNLM"/>
    </source>
</evidence>
<feature type="coiled-coil region" evidence="1">
    <location>
        <begin position="43"/>
        <end position="73"/>
    </location>
</feature>
<feature type="region of interest" description="Disordered" evidence="2">
    <location>
        <begin position="163"/>
        <end position="188"/>
    </location>
</feature>
<comment type="caution">
    <text evidence="3">The sequence shown here is derived from an EMBL/GenBank/DDBJ whole genome shotgun (WGS) entry which is preliminary data.</text>
</comment>
<protein>
    <recommendedName>
        <fullName evidence="5">Type II secretion system protein M</fullName>
    </recommendedName>
</protein>
<dbReference type="EMBL" id="JACPUR010000011">
    <property type="protein sequence ID" value="MBI3126757.1"/>
    <property type="molecule type" value="Genomic_DNA"/>
</dbReference>
<accession>A0A932HWY1</accession>
<evidence type="ECO:0000313" key="3">
    <source>
        <dbReference type="EMBL" id="MBI3126757.1"/>
    </source>
</evidence>
<evidence type="ECO:0000256" key="2">
    <source>
        <dbReference type="SAM" id="MobiDB-lite"/>
    </source>
</evidence>
<proteinExistence type="predicted"/>